<sequence>MSGCATGWVGTGTDPCPVMDREAIIEYSEMVMARGERETEHFRVWMGQTILYCEAQDARLR</sequence>
<gene>
    <name evidence="1" type="ORF">S01H1_27037</name>
</gene>
<evidence type="ECO:0000313" key="1">
    <source>
        <dbReference type="EMBL" id="GAF87181.1"/>
    </source>
</evidence>
<name>X0TIT4_9ZZZZ</name>
<proteinExistence type="predicted"/>
<reference evidence="1" key="1">
    <citation type="journal article" date="2014" name="Front. Microbiol.">
        <title>High frequency of phylogenetically diverse reductive dehalogenase-homologous genes in deep subseafloor sedimentary metagenomes.</title>
        <authorList>
            <person name="Kawai M."/>
            <person name="Futagami T."/>
            <person name="Toyoda A."/>
            <person name="Takaki Y."/>
            <person name="Nishi S."/>
            <person name="Hori S."/>
            <person name="Arai W."/>
            <person name="Tsubouchi T."/>
            <person name="Morono Y."/>
            <person name="Uchiyama I."/>
            <person name="Ito T."/>
            <person name="Fujiyama A."/>
            <person name="Inagaki F."/>
            <person name="Takami H."/>
        </authorList>
    </citation>
    <scope>NUCLEOTIDE SEQUENCE</scope>
    <source>
        <strain evidence="1">Expedition CK06-06</strain>
    </source>
</reference>
<dbReference type="AlphaFoldDB" id="X0TIT4"/>
<comment type="caution">
    <text evidence="1">The sequence shown here is derived from an EMBL/GenBank/DDBJ whole genome shotgun (WGS) entry which is preliminary data.</text>
</comment>
<accession>X0TIT4</accession>
<dbReference type="EMBL" id="BARS01016427">
    <property type="protein sequence ID" value="GAF87181.1"/>
    <property type="molecule type" value="Genomic_DNA"/>
</dbReference>
<protein>
    <submittedName>
        <fullName evidence="1">Uncharacterized protein</fullName>
    </submittedName>
</protein>
<organism evidence="1">
    <name type="scientific">marine sediment metagenome</name>
    <dbReference type="NCBI Taxonomy" id="412755"/>
    <lineage>
        <taxon>unclassified sequences</taxon>
        <taxon>metagenomes</taxon>
        <taxon>ecological metagenomes</taxon>
    </lineage>
</organism>